<dbReference type="InterPro" id="IPR041921">
    <property type="entry name" value="NuoE_N"/>
</dbReference>
<evidence type="ECO:0000256" key="5">
    <source>
        <dbReference type="ARBA" id="ARBA00023014"/>
    </source>
</evidence>
<dbReference type="PANTHER" id="PTHR10371">
    <property type="entry name" value="NADH DEHYDROGENASE UBIQUINONE FLAVOPROTEIN 2, MITOCHONDRIAL"/>
    <property type="match status" value="1"/>
</dbReference>
<dbReference type="Pfam" id="PF01257">
    <property type="entry name" value="2Fe-2S_thioredx"/>
    <property type="match status" value="1"/>
</dbReference>
<protein>
    <recommendedName>
        <fullName evidence="10">NADH dehydrogenase [ubiquinone] flavoprotein 2, mitochondrial</fullName>
    </recommendedName>
</protein>
<evidence type="ECO:0000256" key="7">
    <source>
        <dbReference type="SAM" id="MobiDB-lite"/>
    </source>
</evidence>
<evidence type="ECO:0000256" key="2">
    <source>
        <dbReference type="ARBA" id="ARBA00022714"/>
    </source>
</evidence>
<dbReference type="GO" id="GO:0003954">
    <property type="term" value="F:NADH dehydrogenase activity"/>
    <property type="evidence" value="ECO:0007669"/>
    <property type="project" value="TreeGrafter"/>
</dbReference>
<comment type="cofactor">
    <cofactor evidence="6">
        <name>[2Fe-2S] cluster</name>
        <dbReference type="ChEBI" id="CHEBI:190135"/>
    </cofactor>
</comment>
<keyword evidence="4" id="KW-0408">Iron</keyword>
<evidence type="ECO:0000256" key="3">
    <source>
        <dbReference type="ARBA" id="ARBA00022723"/>
    </source>
</evidence>
<dbReference type="FunFam" id="1.10.10.1590:FF:000001">
    <property type="entry name" value="NADH-quinone oxidoreductase subunit E"/>
    <property type="match status" value="1"/>
</dbReference>
<dbReference type="Gene3D" id="1.10.10.1590">
    <property type="entry name" value="NADH-quinone oxidoreductase subunit E"/>
    <property type="match status" value="1"/>
</dbReference>
<feature type="region of interest" description="Disordered" evidence="7">
    <location>
        <begin position="262"/>
        <end position="308"/>
    </location>
</feature>
<evidence type="ECO:0008006" key="10">
    <source>
        <dbReference type="Google" id="ProtNLM"/>
    </source>
</evidence>
<dbReference type="CDD" id="cd03064">
    <property type="entry name" value="TRX_Fd_NuoE"/>
    <property type="match status" value="1"/>
</dbReference>
<dbReference type="InterPro" id="IPR036249">
    <property type="entry name" value="Thioredoxin-like_sf"/>
</dbReference>
<keyword evidence="5" id="KW-0411">Iron-sulfur</keyword>
<comment type="caution">
    <text evidence="8">The sequence shown here is derived from an EMBL/GenBank/DDBJ whole genome shotgun (WGS) entry which is preliminary data.</text>
</comment>
<organism evidence="8 9">
    <name type="scientific">Parnassius mnemosyne</name>
    <name type="common">clouded apollo</name>
    <dbReference type="NCBI Taxonomy" id="213953"/>
    <lineage>
        <taxon>Eukaryota</taxon>
        <taxon>Metazoa</taxon>
        <taxon>Ecdysozoa</taxon>
        <taxon>Arthropoda</taxon>
        <taxon>Hexapoda</taxon>
        <taxon>Insecta</taxon>
        <taxon>Pterygota</taxon>
        <taxon>Neoptera</taxon>
        <taxon>Endopterygota</taxon>
        <taxon>Lepidoptera</taxon>
        <taxon>Glossata</taxon>
        <taxon>Ditrysia</taxon>
        <taxon>Papilionoidea</taxon>
        <taxon>Papilionidae</taxon>
        <taxon>Parnassiinae</taxon>
        <taxon>Parnassini</taxon>
        <taxon>Parnassius</taxon>
        <taxon>Driopa</taxon>
    </lineage>
</organism>
<evidence type="ECO:0000313" key="8">
    <source>
        <dbReference type="EMBL" id="CAK1602116.1"/>
    </source>
</evidence>
<evidence type="ECO:0000256" key="4">
    <source>
        <dbReference type="ARBA" id="ARBA00023004"/>
    </source>
</evidence>
<name>A0AAV1M851_9NEOP</name>
<evidence type="ECO:0000256" key="1">
    <source>
        <dbReference type="ARBA" id="ARBA00010643"/>
    </source>
</evidence>
<keyword evidence="3" id="KW-0479">Metal-binding</keyword>
<comment type="similarity">
    <text evidence="1">Belongs to the complex I 24 kDa subunit family.</text>
</comment>
<dbReference type="SUPFAM" id="SSF52833">
    <property type="entry name" value="Thioredoxin-like"/>
    <property type="match status" value="1"/>
</dbReference>
<dbReference type="PANTHER" id="PTHR10371:SF3">
    <property type="entry name" value="NADH DEHYDROGENASE [UBIQUINONE] FLAVOPROTEIN 2, MITOCHONDRIAL"/>
    <property type="match status" value="1"/>
</dbReference>
<dbReference type="InterPro" id="IPR042128">
    <property type="entry name" value="NuoE_dom"/>
</dbReference>
<keyword evidence="9" id="KW-1185">Reference proteome</keyword>
<proteinExistence type="inferred from homology"/>
<evidence type="ECO:0000313" key="9">
    <source>
        <dbReference type="Proteomes" id="UP001314205"/>
    </source>
</evidence>
<dbReference type="GO" id="GO:0006120">
    <property type="term" value="P:mitochondrial electron transport, NADH to ubiquinone"/>
    <property type="evidence" value="ECO:0007669"/>
    <property type="project" value="TreeGrafter"/>
</dbReference>
<dbReference type="Proteomes" id="UP001314205">
    <property type="component" value="Unassembled WGS sequence"/>
</dbReference>
<dbReference type="EMBL" id="CAVLGL010000137">
    <property type="protein sequence ID" value="CAK1602116.1"/>
    <property type="molecule type" value="Genomic_DNA"/>
</dbReference>
<evidence type="ECO:0000256" key="6">
    <source>
        <dbReference type="ARBA" id="ARBA00034078"/>
    </source>
</evidence>
<dbReference type="Gene3D" id="3.40.30.10">
    <property type="entry name" value="Glutaredoxin"/>
    <property type="match status" value="1"/>
</dbReference>
<sequence>MKRSSCVDGTRISRVMSKETSRTCRSRSAVRHNFLSVKVSVSRNSTCRSRSDISNFTIIKNIKYVFQNILRSLSTSKLLCSDDLFVHRDNSDNNPNTPFEFTEANLTRLKALIQNYPEGAQRSALGAALDIVQRQIGWIPISAMHKVAEILSIPRMRVYEYATFYTMAKRRYRGKFNIKVCVTTPCMIRGSDEILQAVEDATKCVEGGLSADGMFGVDTVQCQGACVHAPLLVVDDDYFEDVTINDVYKIIQTLRCGGIPPPGPQSGRYAAEPAYGRTTLLEPPPSPGYGLQNALLPETPQRPSPKKK</sequence>
<dbReference type="GO" id="GO:0051537">
    <property type="term" value="F:2 iron, 2 sulfur cluster binding"/>
    <property type="evidence" value="ECO:0007669"/>
    <property type="project" value="UniProtKB-KW"/>
</dbReference>
<reference evidence="8 9" key="1">
    <citation type="submission" date="2023-11" db="EMBL/GenBank/DDBJ databases">
        <authorList>
            <person name="Hedman E."/>
            <person name="Englund M."/>
            <person name="Stromberg M."/>
            <person name="Nyberg Akerstrom W."/>
            <person name="Nylinder S."/>
            <person name="Jareborg N."/>
            <person name="Kallberg Y."/>
            <person name="Kronander E."/>
        </authorList>
    </citation>
    <scope>NUCLEOTIDE SEQUENCE [LARGE SCALE GENOMIC DNA]</scope>
</reference>
<dbReference type="GO" id="GO:0046872">
    <property type="term" value="F:metal ion binding"/>
    <property type="evidence" value="ECO:0007669"/>
    <property type="project" value="UniProtKB-KW"/>
</dbReference>
<gene>
    <name evidence="8" type="ORF">PARMNEM_LOCUS20659</name>
</gene>
<accession>A0AAV1M851</accession>
<keyword evidence="2" id="KW-0001">2Fe-2S</keyword>
<dbReference type="AlphaFoldDB" id="A0AAV1M851"/>
<dbReference type="GO" id="GO:0005739">
    <property type="term" value="C:mitochondrion"/>
    <property type="evidence" value="ECO:0007669"/>
    <property type="project" value="GOC"/>
</dbReference>